<evidence type="ECO:0000313" key="4">
    <source>
        <dbReference type="Proteomes" id="UP000589085"/>
    </source>
</evidence>
<dbReference type="GO" id="GO:0016831">
    <property type="term" value="F:carboxy-lyase activity"/>
    <property type="evidence" value="ECO:0007669"/>
    <property type="project" value="InterPro"/>
</dbReference>
<sequence length="244" mass="27346">MIIDAYNNIWTAQQKSDYLTSETYSVEMMLRDMDDAGVDMAVGCSLGQMIDNDYTALVGWTYSDRIIPFGQVNARAADAADQVRRDHDRHGFRGLKLHPVLHGYHVVDHGLLDPIFDACAERGIMVLFNALDDAFIHPLGIEEIAKHYPSVPTIIAHMGTVWNVNEAILVAKRTPNIYLETSSTQLIEVRMAYRDVGPEKIIMGTDWPGSDFDLERRKIAKAVPNPAHRAMIEGENLQRLLGLA</sequence>
<dbReference type="InterPro" id="IPR032466">
    <property type="entry name" value="Metal_Hydrolase"/>
</dbReference>
<dbReference type="AlphaFoldDB" id="A0A7W4IFF8"/>
<dbReference type="GO" id="GO:0016787">
    <property type="term" value="F:hydrolase activity"/>
    <property type="evidence" value="ECO:0007669"/>
    <property type="project" value="UniProtKB-KW"/>
</dbReference>
<reference evidence="3 4" key="1">
    <citation type="submission" date="2020-04" db="EMBL/GenBank/DDBJ databases">
        <title>Description of novel Gluconacetobacter.</title>
        <authorList>
            <person name="Sombolestani A."/>
        </authorList>
    </citation>
    <scope>NUCLEOTIDE SEQUENCE [LARGE SCALE GENOMIC DNA]</scope>
    <source>
        <strain evidence="3 4">LMG 19747</strain>
    </source>
</reference>
<dbReference type="Pfam" id="PF04909">
    <property type="entry name" value="Amidohydro_2"/>
    <property type="match status" value="1"/>
</dbReference>
<keyword evidence="1" id="KW-0456">Lyase</keyword>
<dbReference type="Gene3D" id="3.20.20.140">
    <property type="entry name" value="Metal-dependent hydrolases"/>
    <property type="match status" value="1"/>
</dbReference>
<evidence type="ECO:0000256" key="1">
    <source>
        <dbReference type="ARBA" id="ARBA00023239"/>
    </source>
</evidence>
<dbReference type="Proteomes" id="UP000589085">
    <property type="component" value="Unassembled WGS sequence"/>
</dbReference>
<name>A0A7W4IFF8_9PROT</name>
<dbReference type="InterPro" id="IPR006680">
    <property type="entry name" value="Amidohydro-rel"/>
</dbReference>
<proteinExistence type="predicted"/>
<evidence type="ECO:0000259" key="2">
    <source>
        <dbReference type="Pfam" id="PF04909"/>
    </source>
</evidence>
<comment type="caution">
    <text evidence="3">The sequence shown here is derived from an EMBL/GenBank/DDBJ whole genome shotgun (WGS) entry which is preliminary data.</text>
</comment>
<dbReference type="EMBL" id="JABEQJ010000025">
    <property type="protein sequence ID" value="MBB2161762.1"/>
    <property type="molecule type" value="Genomic_DNA"/>
</dbReference>
<protein>
    <submittedName>
        <fullName evidence="3">Amidohydrolase family protein</fullName>
    </submittedName>
</protein>
<dbReference type="SUPFAM" id="SSF51556">
    <property type="entry name" value="Metallo-dependent hydrolases"/>
    <property type="match status" value="1"/>
</dbReference>
<accession>A0A7W4IFF8</accession>
<dbReference type="RefSeq" id="WP_182998594.1">
    <property type="nucleotide sequence ID" value="NZ_JABEQJ010000025.1"/>
</dbReference>
<organism evidence="3 4">
    <name type="scientific">Gluconacetobacter sacchari</name>
    <dbReference type="NCBI Taxonomy" id="92759"/>
    <lineage>
        <taxon>Bacteria</taxon>
        <taxon>Pseudomonadati</taxon>
        <taxon>Pseudomonadota</taxon>
        <taxon>Alphaproteobacteria</taxon>
        <taxon>Acetobacterales</taxon>
        <taxon>Acetobacteraceae</taxon>
        <taxon>Gluconacetobacter</taxon>
    </lineage>
</organism>
<dbReference type="InterPro" id="IPR032465">
    <property type="entry name" value="ACMSD"/>
</dbReference>
<dbReference type="PANTHER" id="PTHR21240">
    <property type="entry name" value="2-AMINO-3-CARBOXYLMUCONATE-6-SEMIALDEHYDE DECARBOXYLASE"/>
    <property type="match status" value="1"/>
</dbReference>
<keyword evidence="3" id="KW-0378">Hydrolase</keyword>
<evidence type="ECO:0000313" key="3">
    <source>
        <dbReference type="EMBL" id="MBB2161762.1"/>
    </source>
</evidence>
<gene>
    <name evidence="3" type="ORF">HLH48_16580</name>
</gene>
<feature type="domain" description="Amidohydrolase-related" evidence="2">
    <location>
        <begin position="44"/>
        <end position="243"/>
    </location>
</feature>